<accession>A0ABY1CMW4</accession>
<sequence>MNSSALLRNGVLTVVVACGMACGQFDPEAARTISQGVYGLTESVDDVCSSSCDPEPHSMSLSIRTLSERELVVSVKSNDDGFYEVELASGDYVICTSFERCTDFRVEPEQTVRLDYEMSVGPGWKK</sequence>
<proteinExistence type="predicted"/>
<reference evidence="1 2" key="1">
    <citation type="submission" date="2016-10" db="EMBL/GenBank/DDBJ databases">
        <authorList>
            <person name="Varghese N."/>
            <person name="Submissions S."/>
        </authorList>
    </citation>
    <scope>NUCLEOTIDE SEQUENCE [LARGE SCALE GENOMIC DNA]</scope>
    <source>
        <strain evidence="1 2">DSM 16525</strain>
    </source>
</reference>
<comment type="caution">
    <text evidence="1">The sequence shown here is derived from an EMBL/GenBank/DDBJ whole genome shotgun (WGS) entry which is preliminary data.</text>
</comment>
<evidence type="ECO:0008006" key="3">
    <source>
        <dbReference type="Google" id="ProtNLM"/>
    </source>
</evidence>
<dbReference type="RefSeq" id="WP_074956772.1">
    <property type="nucleotide sequence ID" value="NZ_BJXR01000036.1"/>
</dbReference>
<name>A0ABY1CMW4_MYXFU</name>
<keyword evidence="2" id="KW-1185">Reference proteome</keyword>
<gene>
    <name evidence="1" type="ORF">SAMN05443572_10749</name>
</gene>
<organism evidence="1 2">
    <name type="scientific">Myxococcus fulvus</name>
    <dbReference type="NCBI Taxonomy" id="33"/>
    <lineage>
        <taxon>Bacteria</taxon>
        <taxon>Pseudomonadati</taxon>
        <taxon>Myxococcota</taxon>
        <taxon>Myxococcia</taxon>
        <taxon>Myxococcales</taxon>
        <taxon>Cystobacterineae</taxon>
        <taxon>Myxococcaceae</taxon>
        <taxon>Myxococcus</taxon>
    </lineage>
</organism>
<protein>
    <recommendedName>
        <fullName evidence="3">Lipoprotein</fullName>
    </recommendedName>
</protein>
<evidence type="ECO:0000313" key="2">
    <source>
        <dbReference type="Proteomes" id="UP000183760"/>
    </source>
</evidence>
<evidence type="ECO:0000313" key="1">
    <source>
        <dbReference type="EMBL" id="SEU25110.1"/>
    </source>
</evidence>
<dbReference type="EMBL" id="FOIB01000007">
    <property type="protein sequence ID" value="SEU25110.1"/>
    <property type="molecule type" value="Genomic_DNA"/>
</dbReference>
<dbReference type="Proteomes" id="UP000183760">
    <property type="component" value="Unassembled WGS sequence"/>
</dbReference>